<dbReference type="InterPro" id="IPR013766">
    <property type="entry name" value="Thioredoxin_domain"/>
</dbReference>
<comment type="caution">
    <text evidence="2">The sequence shown here is derived from an EMBL/GenBank/DDBJ whole genome shotgun (WGS) entry which is preliminary data.</text>
</comment>
<sequence length="229" mass="24356">MAGPTTAALEDALDDLVAADLVTERDDGGLVTTDDFEATRRIYRDSYGGVDEAVFRRTVADAFGVSESTAAERIDDGAVTREDLIAFLALRSELGDGGTASDDERLATMATLVAELSPGSPVPEAVTELDDDSWPAFLDDHPDAVVTVWRRDCAPCEALKADLDAVLSMLPDDVAVAGVDGESTPVFRRRFDVGTAPAVCSFRGGALEDVTTGRRAPETYADRFAAVYE</sequence>
<evidence type="ECO:0000259" key="1">
    <source>
        <dbReference type="Pfam" id="PF00085"/>
    </source>
</evidence>
<dbReference type="AlphaFoldDB" id="A0A368N803"/>
<dbReference type="CDD" id="cd02947">
    <property type="entry name" value="TRX_family"/>
    <property type="match status" value="1"/>
</dbReference>
<dbReference type="SUPFAM" id="SSF52833">
    <property type="entry name" value="Thioredoxin-like"/>
    <property type="match status" value="1"/>
</dbReference>
<keyword evidence="3" id="KW-1185">Reference proteome</keyword>
<proteinExistence type="predicted"/>
<dbReference type="Gene3D" id="3.40.30.10">
    <property type="entry name" value="Glutaredoxin"/>
    <property type="match status" value="1"/>
</dbReference>
<dbReference type="Proteomes" id="UP000252189">
    <property type="component" value="Unassembled WGS sequence"/>
</dbReference>
<evidence type="ECO:0000313" key="2">
    <source>
        <dbReference type="EMBL" id="RCU46153.1"/>
    </source>
</evidence>
<accession>A0A368N803</accession>
<feature type="domain" description="Thioredoxin" evidence="1">
    <location>
        <begin position="126"/>
        <end position="216"/>
    </location>
</feature>
<dbReference type="InterPro" id="IPR036249">
    <property type="entry name" value="Thioredoxin-like_sf"/>
</dbReference>
<gene>
    <name evidence="2" type="ORF">DU504_01860</name>
</gene>
<evidence type="ECO:0000313" key="3">
    <source>
        <dbReference type="Proteomes" id="UP000252189"/>
    </source>
</evidence>
<reference evidence="2 3" key="1">
    <citation type="submission" date="2018-07" db="EMBL/GenBank/DDBJ databases">
        <title>Genome sequences of Haloplanus salinus JCM 18368T.</title>
        <authorList>
            <person name="Kim Y.B."/>
            <person name="Roh S.W."/>
        </authorList>
    </citation>
    <scope>NUCLEOTIDE SEQUENCE [LARGE SCALE GENOMIC DNA]</scope>
    <source>
        <strain evidence="2 3">JCM 18368</strain>
    </source>
</reference>
<name>A0A368N803_9EURY</name>
<dbReference type="Pfam" id="PF00085">
    <property type="entry name" value="Thioredoxin"/>
    <property type="match status" value="1"/>
</dbReference>
<protein>
    <submittedName>
        <fullName evidence="2">Thioredoxin</fullName>
    </submittedName>
</protein>
<organism evidence="2 3">
    <name type="scientific">Haloplanus salinus</name>
    <dbReference type="NCBI Taxonomy" id="1126245"/>
    <lineage>
        <taxon>Archaea</taxon>
        <taxon>Methanobacteriati</taxon>
        <taxon>Methanobacteriota</taxon>
        <taxon>Stenosarchaea group</taxon>
        <taxon>Halobacteria</taxon>
        <taxon>Halobacteriales</taxon>
        <taxon>Haloferacaceae</taxon>
        <taxon>Haloplanus</taxon>
    </lineage>
</organism>
<dbReference type="RefSeq" id="WP_114447704.1">
    <property type="nucleotide sequence ID" value="NZ_QPHM01000001.1"/>
</dbReference>
<dbReference type="EMBL" id="QPHM01000001">
    <property type="protein sequence ID" value="RCU46153.1"/>
    <property type="molecule type" value="Genomic_DNA"/>
</dbReference>
<dbReference type="OrthoDB" id="304286at2157"/>